<dbReference type="Gene3D" id="3.40.50.2300">
    <property type="match status" value="1"/>
</dbReference>
<evidence type="ECO:0000259" key="2">
    <source>
        <dbReference type="SMART" id="SM00226"/>
    </source>
</evidence>
<dbReference type="SUPFAM" id="SSF52788">
    <property type="entry name" value="Phosphotyrosine protein phosphatases I"/>
    <property type="match status" value="1"/>
</dbReference>
<name>A0ABT4G7R3_9BACL</name>
<dbReference type="RefSeq" id="WP_268613805.1">
    <property type="nucleotide sequence ID" value="NZ_JAMDMX010000011.1"/>
</dbReference>
<keyword evidence="1" id="KW-0059">Arsenical resistance</keyword>
<dbReference type="InterPro" id="IPR036196">
    <property type="entry name" value="Ptyr_pPase_sf"/>
</dbReference>
<comment type="caution">
    <text evidence="3">The sequence shown here is derived from an EMBL/GenBank/DDBJ whole genome shotgun (WGS) entry which is preliminary data.</text>
</comment>
<sequence length="143" mass="15865">MHKAPVNIYFLCIQNRCRSQIAEAFAKEYGGSNVNVHSAGLEASDVHPLTVEVMREVGIDIASNVSKRIDMKTFVASNVIVKLCEQLKERCPIVPFGIANVEWNIEDPLVPGKESIEAVRVARDEIKDKVIDLLRGLNVPIPD</sequence>
<dbReference type="InterPro" id="IPR023485">
    <property type="entry name" value="Ptyr_pPase"/>
</dbReference>
<dbReference type="Proteomes" id="UP001527099">
    <property type="component" value="Unassembled WGS sequence"/>
</dbReference>
<dbReference type="EMBL" id="JAMDMX010000011">
    <property type="protein sequence ID" value="MCY9692216.1"/>
    <property type="molecule type" value="Genomic_DNA"/>
</dbReference>
<keyword evidence="4" id="KW-1185">Reference proteome</keyword>
<proteinExistence type="predicted"/>
<feature type="domain" description="Phosphotyrosine protein phosphatase I" evidence="2">
    <location>
        <begin position="6"/>
        <end position="136"/>
    </location>
</feature>
<dbReference type="CDD" id="cd16345">
    <property type="entry name" value="LMWP_ArsC"/>
    <property type="match status" value="1"/>
</dbReference>
<accession>A0ABT4G7R3</accession>
<dbReference type="PANTHER" id="PTHR43428">
    <property type="entry name" value="ARSENATE REDUCTASE"/>
    <property type="match status" value="1"/>
</dbReference>
<organism evidence="3 4">
    <name type="scientific">Paenibacillus alginolyticus</name>
    <dbReference type="NCBI Taxonomy" id="59839"/>
    <lineage>
        <taxon>Bacteria</taxon>
        <taxon>Bacillati</taxon>
        <taxon>Bacillota</taxon>
        <taxon>Bacilli</taxon>
        <taxon>Bacillales</taxon>
        <taxon>Paenibacillaceae</taxon>
        <taxon>Paenibacillus</taxon>
    </lineage>
</organism>
<dbReference type="SMART" id="SM00226">
    <property type="entry name" value="LMWPc"/>
    <property type="match status" value="1"/>
</dbReference>
<reference evidence="3 4" key="1">
    <citation type="submission" date="2022-05" db="EMBL/GenBank/DDBJ databases">
        <title>Genome Sequencing of Bee-Associated Microbes.</title>
        <authorList>
            <person name="Dunlap C."/>
        </authorList>
    </citation>
    <scope>NUCLEOTIDE SEQUENCE [LARGE SCALE GENOMIC DNA]</scope>
    <source>
        <strain evidence="3 4">NRRL B-14421</strain>
    </source>
</reference>
<gene>
    <name evidence="3" type="ORF">M5X19_04720</name>
</gene>
<dbReference type="PANTHER" id="PTHR43428:SF1">
    <property type="entry name" value="ARSENATE REDUCTASE"/>
    <property type="match status" value="1"/>
</dbReference>
<evidence type="ECO:0000313" key="4">
    <source>
        <dbReference type="Proteomes" id="UP001527099"/>
    </source>
</evidence>
<dbReference type="Pfam" id="PF01451">
    <property type="entry name" value="LMWPc"/>
    <property type="match status" value="1"/>
</dbReference>
<protein>
    <submittedName>
        <fullName evidence="3">Arsenate reductase ArsC</fullName>
    </submittedName>
</protein>
<evidence type="ECO:0000313" key="3">
    <source>
        <dbReference type="EMBL" id="MCY9692216.1"/>
    </source>
</evidence>
<evidence type="ECO:0000256" key="1">
    <source>
        <dbReference type="ARBA" id="ARBA00022849"/>
    </source>
</evidence>